<dbReference type="GO" id="GO:0016020">
    <property type="term" value="C:membrane"/>
    <property type="evidence" value="ECO:0007669"/>
    <property type="project" value="UniProtKB-SubCell"/>
</dbReference>
<dbReference type="Gene3D" id="3.30.1150.10">
    <property type="match status" value="1"/>
</dbReference>
<dbReference type="SUPFAM" id="SSF74653">
    <property type="entry name" value="TolA/TonB C-terminal domain"/>
    <property type="match status" value="1"/>
</dbReference>
<dbReference type="GO" id="GO:0055085">
    <property type="term" value="P:transmembrane transport"/>
    <property type="evidence" value="ECO:0007669"/>
    <property type="project" value="InterPro"/>
</dbReference>
<evidence type="ECO:0000313" key="7">
    <source>
        <dbReference type="EMBL" id="EED36277.1"/>
    </source>
</evidence>
<comment type="subcellular location">
    <subcellularLocation>
        <location evidence="1">Membrane</location>
        <topology evidence="1">Single-pass membrane protein</topology>
    </subcellularLocation>
</comment>
<keyword evidence="3 5" id="KW-1133">Transmembrane helix</keyword>
<dbReference type="PROSITE" id="PS52015">
    <property type="entry name" value="TONB_CTD"/>
    <property type="match status" value="1"/>
</dbReference>
<evidence type="ECO:0000259" key="6">
    <source>
        <dbReference type="PROSITE" id="PS52015"/>
    </source>
</evidence>
<dbReference type="EMBL" id="DS999411">
    <property type="protein sequence ID" value="EED36277.1"/>
    <property type="molecule type" value="Genomic_DNA"/>
</dbReference>
<keyword evidence="2 5" id="KW-0812">Transmembrane</keyword>
<dbReference type="Proteomes" id="UP000004699">
    <property type="component" value="Unassembled WGS sequence"/>
</dbReference>
<keyword evidence="8" id="KW-1185">Reference proteome</keyword>
<dbReference type="AlphaFoldDB" id="B8KU71"/>
<proteinExistence type="predicted"/>
<dbReference type="RefSeq" id="WP_009021021.1">
    <property type="nucleotide sequence ID" value="NZ_DS999411.1"/>
</dbReference>
<dbReference type="Pfam" id="PF03544">
    <property type="entry name" value="TonB_C"/>
    <property type="match status" value="1"/>
</dbReference>
<accession>B8KU71</accession>
<dbReference type="NCBIfam" id="TIGR01352">
    <property type="entry name" value="tonB_Cterm"/>
    <property type="match status" value="1"/>
</dbReference>
<feature type="transmembrane region" description="Helical" evidence="5">
    <location>
        <begin position="14"/>
        <end position="37"/>
    </location>
</feature>
<dbReference type="InterPro" id="IPR006260">
    <property type="entry name" value="TonB/TolA_C"/>
</dbReference>
<feature type="domain" description="TonB C-terminal" evidence="6">
    <location>
        <begin position="146"/>
        <end position="243"/>
    </location>
</feature>
<organism evidence="7 8">
    <name type="scientific">Luminiphilus syltensis NOR5-1B</name>
    <dbReference type="NCBI Taxonomy" id="565045"/>
    <lineage>
        <taxon>Bacteria</taxon>
        <taxon>Pseudomonadati</taxon>
        <taxon>Pseudomonadota</taxon>
        <taxon>Gammaproteobacteria</taxon>
        <taxon>Cellvibrionales</taxon>
        <taxon>Halieaceae</taxon>
        <taxon>Luminiphilus</taxon>
    </lineage>
</organism>
<evidence type="ECO:0000256" key="1">
    <source>
        <dbReference type="ARBA" id="ARBA00004167"/>
    </source>
</evidence>
<evidence type="ECO:0000256" key="2">
    <source>
        <dbReference type="ARBA" id="ARBA00022692"/>
    </source>
</evidence>
<evidence type="ECO:0000313" key="8">
    <source>
        <dbReference type="Proteomes" id="UP000004699"/>
    </source>
</evidence>
<sequence length="245" mass="26003">MAVSGLANVIEDPIWPSAIAAAALHLLVIFGIGFNFITSDEPERRQIAVTLALTPSTAAPLDATHIAANDQFGDIAASYAAKQRPTTTVAIAAEPGGSVGNGPTSADALRAQIDELEREVMALSDANTPSKARIGQVAARRALDADYLARWRARVERVGNTLYGGERYRTNGDVRLLVTVAANGTLLGIRILASSGNGDLDRAAIQTVQQAAPFPAFPAALRAQTDRLEIVRTWQFREQQTSDAS</sequence>
<dbReference type="InterPro" id="IPR037682">
    <property type="entry name" value="TonB_C"/>
</dbReference>
<dbReference type="HOGENOM" id="CLU_1110203_0_0_6"/>
<dbReference type="STRING" id="565045.NOR51B_2227"/>
<evidence type="ECO:0000256" key="5">
    <source>
        <dbReference type="SAM" id="Phobius"/>
    </source>
</evidence>
<dbReference type="eggNOG" id="COG0810">
    <property type="taxonomic scope" value="Bacteria"/>
</dbReference>
<name>B8KU71_9GAMM</name>
<keyword evidence="4 5" id="KW-0472">Membrane</keyword>
<protein>
    <submittedName>
        <fullName evidence="7">TonB protein, C-terminal domain</fullName>
    </submittedName>
</protein>
<reference evidence="8" key="1">
    <citation type="journal article" date="2013" name="BMC Microbiol.">
        <title>Taxonomy and evolution of bacteriochlorophyll a-containing members of the OM60/NOR5 clade of marine gammaproteobacteria: description of Luminiphilus syltensis gen. nov., sp. nov., reclassification of Haliea rubra as Pseudohaliea rubra gen. nov., comb. nov., and emendation of Chromatocurvus halotolerans.</title>
        <authorList>
            <person name="Spring S."/>
            <person name="Riedel T."/>
            <person name="Sproer C."/>
            <person name="Yan S."/>
            <person name="Harder J."/>
            <person name="Fuchs B.M."/>
        </authorList>
    </citation>
    <scope>NUCLEOTIDE SEQUENCE [LARGE SCALE GENOMIC DNA]</scope>
    <source>
        <strain evidence="8">NOR51-B</strain>
    </source>
</reference>
<evidence type="ECO:0000256" key="3">
    <source>
        <dbReference type="ARBA" id="ARBA00022989"/>
    </source>
</evidence>
<gene>
    <name evidence="7" type="ORF">NOR51B_2227</name>
</gene>
<evidence type="ECO:0000256" key="4">
    <source>
        <dbReference type="ARBA" id="ARBA00023136"/>
    </source>
</evidence>
<dbReference type="OrthoDB" id="9803361at2"/>